<protein>
    <submittedName>
        <fullName evidence="1">Uncharacterized protein</fullName>
    </submittedName>
</protein>
<evidence type="ECO:0000313" key="1">
    <source>
        <dbReference type="EMBL" id="GAD18535.1"/>
    </source>
</evidence>
<dbReference type="eggNOG" id="ENOG5031AUI">
    <property type="taxonomic scope" value="Bacteria"/>
</dbReference>
<accession>T1CXA7</accession>
<keyword evidence="2" id="KW-1185">Reference proteome</keyword>
<sequence>MSHQNDKDMFEQILEEESAKLQNCQKSKNVDSCLKCEELLGCGVRKSYVNAVYRSMNKGQEGDFEF</sequence>
<dbReference type="RefSeq" id="WP_023947213.1">
    <property type="nucleotide sequence ID" value="NZ_BASD01000005.1"/>
</dbReference>
<organism evidence="1 2">
    <name type="scientific">Helicobacter fennelliae MRY12-0050</name>
    <dbReference type="NCBI Taxonomy" id="1325130"/>
    <lineage>
        <taxon>Bacteria</taxon>
        <taxon>Pseudomonadati</taxon>
        <taxon>Campylobacterota</taxon>
        <taxon>Epsilonproteobacteria</taxon>
        <taxon>Campylobacterales</taxon>
        <taxon>Helicobacteraceae</taxon>
        <taxon>Helicobacter</taxon>
    </lineage>
</organism>
<name>T1CXA7_9HELI</name>
<dbReference type="Proteomes" id="UP000018143">
    <property type="component" value="Unassembled WGS sequence"/>
</dbReference>
<comment type="caution">
    <text evidence="1">The sequence shown here is derived from an EMBL/GenBank/DDBJ whole genome shotgun (WGS) entry which is preliminary data.</text>
</comment>
<dbReference type="EMBL" id="BASD01000005">
    <property type="protein sequence ID" value="GAD18535.1"/>
    <property type="molecule type" value="Genomic_DNA"/>
</dbReference>
<gene>
    <name evidence="1" type="ORF">HFN_2463</name>
</gene>
<evidence type="ECO:0000313" key="2">
    <source>
        <dbReference type="Proteomes" id="UP000018143"/>
    </source>
</evidence>
<dbReference type="STRING" id="1325130.HFN_2463"/>
<dbReference type="AlphaFoldDB" id="T1CXA7"/>
<dbReference type="OrthoDB" id="5334833at2"/>
<reference evidence="1 2" key="1">
    <citation type="journal article" date="2013" name="Genome Announc.">
        <title>Draft Genome Sequence of Helicobacter fennelliae Strain MRY12-0050, Isolated from a Bacteremia Patient.</title>
        <authorList>
            <person name="Rimbara E."/>
            <person name="Matsui M."/>
            <person name="Mori S."/>
            <person name="Suzuki S."/>
            <person name="Suzuki M."/>
            <person name="Kim H."/>
            <person name="Sekizuka T."/>
            <person name="Kuroda M."/>
            <person name="Shibayama K."/>
        </authorList>
    </citation>
    <scope>NUCLEOTIDE SEQUENCE [LARGE SCALE GENOMIC DNA]</scope>
    <source>
        <strain evidence="1 2">MRY12-0050</strain>
    </source>
</reference>
<proteinExistence type="predicted"/>